<comment type="caution">
    <text evidence="2">The sequence shown here is derived from an EMBL/GenBank/DDBJ whole genome shotgun (WGS) entry which is preliminary data.</text>
</comment>
<feature type="transmembrane region" description="Helical" evidence="1">
    <location>
        <begin position="94"/>
        <end position="111"/>
    </location>
</feature>
<accession>A0A839IMP2</accession>
<keyword evidence="1" id="KW-0472">Membrane</keyword>
<feature type="transmembrane region" description="Helical" evidence="1">
    <location>
        <begin position="45"/>
        <end position="61"/>
    </location>
</feature>
<keyword evidence="3" id="KW-1185">Reference proteome</keyword>
<gene>
    <name evidence="2" type="ORF">H4O21_02940</name>
</gene>
<reference evidence="2 3" key="1">
    <citation type="submission" date="2020-08" db="EMBL/GenBank/DDBJ databases">
        <title>Oceanospirillum sp. nov. isolated from marine sediment.</title>
        <authorList>
            <person name="Ji X."/>
        </authorList>
    </citation>
    <scope>NUCLEOTIDE SEQUENCE [LARGE SCALE GENOMIC DNA]</scope>
    <source>
        <strain evidence="2 3">D5</strain>
    </source>
</reference>
<evidence type="ECO:0000313" key="2">
    <source>
        <dbReference type="EMBL" id="MBB1485566.1"/>
    </source>
</evidence>
<proteinExistence type="predicted"/>
<evidence type="ECO:0000313" key="3">
    <source>
        <dbReference type="Proteomes" id="UP000565262"/>
    </source>
</evidence>
<organism evidence="2 3">
    <name type="scientific">Oceanospirillum sediminis</name>
    <dbReference type="NCBI Taxonomy" id="2760088"/>
    <lineage>
        <taxon>Bacteria</taxon>
        <taxon>Pseudomonadati</taxon>
        <taxon>Pseudomonadota</taxon>
        <taxon>Gammaproteobacteria</taxon>
        <taxon>Oceanospirillales</taxon>
        <taxon>Oceanospirillaceae</taxon>
        <taxon>Oceanospirillum</taxon>
    </lineage>
</organism>
<protein>
    <submittedName>
        <fullName evidence="2">Uncharacterized protein</fullName>
    </submittedName>
</protein>
<feature type="transmembrane region" description="Helical" evidence="1">
    <location>
        <begin position="6"/>
        <end position="25"/>
    </location>
</feature>
<name>A0A839IMP2_9GAMM</name>
<dbReference type="EMBL" id="JACJFM010000002">
    <property type="protein sequence ID" value="MBB1485566.1"/>
    <property type="molecule type" value="Genomic_DNA"/>
</dbReference>
<evidence type="ECO:0000256" key="1">
    <source>
        <dbReference type="SAM" id="Phobius"/>
    </source>
</evidence>
<sequence>MLLGKAFLYILFIVGVAQLITLEGYSELTESRYSELSLTEKMQDLFGFISCLLFLLAARMSQELRPIAVMLAALTGMMFIRESDSFLDQNVFDGAWQTLVSIVLIVTAVYLKKQPHPIKPSIMNYARLPSAGVLLSGILVTFVFSRLFGRRSFWEAVMGDGYVRVVKNIAEEGTELMGYALILIAAAELLWHTFSQKRESTR</sequence>
<dbReference type="AlphaFoldDB" id="A0A839IMP2"/>
<keyword evidence="1" id="KW-1133">Transmembrane helix</keyword>
<feature type="transmembrane region" description="Helical" evidence="1">
    <location>
        <begin position="176"/>
        <end position="194"/>
    </location>
</feature>
<feature type="transmembrane region" description="Helical" evidence="1">
    <location>
        <begin position="131"/>
        <end position="149"/>
    </location>
</feature>
<keyword evidence="1" id="KW-0812">Transmembrane</keyword>
<dbReference type="Proteomes" id="UP000565262">
    <property type="component" value="Unassembled WGS sequence"/>
</dbReference>